<dbReference type="Pfam" id="PF04234">
    <property type="entry name" value="CopC"/>
    <property type="match status" value="1"/>
</dbReference>
<dbReference type="RefSeq" id="WP_129220387.1">
    <property type="nucleotide sequence ID" value="NZ_QYBC01000014.1"/>
</dbReference>
<dbReference type="GO" id="GO:0042597">
    <property type="term" value="C:periplasmic space"/>
    <property type="evidence" value="ECO:0007669"/>
    <property type="project" value="UniProtKB-SubCell"/>
</dbReference>
<dbReference type="AlphaFoldDB" id="A0A4Q2RCB4"/>
<dbReference type="InterPro" id="IPR007348">
    <property type="entry name" value="CopC_dom"/>
</dbReference>
<evidence type="ECO:0000256" key="1">
    <source>
        <dbReference type="ARBA" id="ARBA00004418"/>
    </source>
</evidence>
<evidence type="ECO:0000259" key="8">
    <source>
        <dbReference type="Pfam" id="PF04234"/>
    </source>
</evidence>
<dbReference type="GO" id="GO:0046688">
    <property type="term" value="P:response to copper ion"/>
    <property type="evidence" value="ECO:0007669"/>
    <property type="project" value="InterPro"/>
</dbReference>
<evidence type="ECO:0000256" key="7">
    <source>
        <dbReference type="SAM" id="SignalP"/>
    </source>
</evidence>
<keyword evidence="5" id="KW-0574">Periplasm</keyword>
<evidence type="ECO:0000256" key="4">
    <source>
        <dbReference type="ARBA" id="ARBA00022729"/>
    </source>
</evidence>
<name>A0A4Q2RCB4_9HYPH</name>
<dbReference type="NCBIfam" id="NF033814">
    <property type="entry name" value="copper_CopC"/>
    <property type="match status" value="1"/>
</dbReference>
<accession>A0A4Q2RCB4</accession>
<evidence type="ECO:0000313" key="9">
    <source>
        <dbReference type="EMBL" id="RYB03433.1"/>
    </source>
</evidence>
<gene>
    <name evidence="9" type="ORF">D3272_16880</name>
</gene>
<keyword evidence="10" id="KW-1185">Reference proteome</keyword>
<sequence>MSLRHLRRALPSSGTRAGSLALAVAGAVGWAAPAAAHAHLTAAIPAAGGTAAAPAQLVLQFTEGLELRFSGVAVTGPDDAAVATGPGRLGDGDPARLTVPVTGRLVPGAYTVEWHAVATDGHRTAGHYRFTVAP</sequence>
<dbReference type="SUPFAM" id="SSF81296">
    <property type="entry name" value="E set domains"/>
    <property type="match status" value="1"/>
</dbReference>
<dbReference type="InterPro" id="IPR014756">
    <property type="entry name" value="Ig_E-set"/>
</dbReference>
<evidence type="ECO:0000313" key="10">
    <source>
        <dbReference type="Proteomes" id="UP000289411"/>
    </source>
</evidence>
<dbReference type="PANTHER" id="PTHR34820">
    <property type="entry name" value="INNER MEMBRANE PROTEIN YEBZ"/>
    <property type="match status" value="1"/>
</dbReference>
<evidence type="ECO:0000256" key="2">
    <source>
        <dbReference type="ARBA" id="ARBA00010509"/>
    </source>
</evidence>
<dbReference type="PANTHER" id="PTHR34820:SF4">
    <property type="entry name" value="INNER MEMBRANE PROTEIN YEBZ"/>
    <property type="match status" value="1"/>
</dbReference>
<proteinExistence type="inferred from homology"/>
<feature type="chain" id="PRO_5020333184" evidence="7">
    <location>
        <begin position="39"/>
        <end position="134"/>
    </location>
</feature>
<protein>
    <submittedName>
        <fullName evidence="9">Cu resistance protein</fullName>
    </submittedName>
</protein>
<comment type="caution">
    <text evidence="9">The sequence shown here is derived from an EMBL/GenBank/DDBJ whole genome shotgun (WGS) entry which is preliminary data.</text>
</comment>
<dbReference type="EMBL" id="QYBC01000014">
    <property type="protein sequence ID" value="RYB03433.1"/>
    <property type="molecule type" value="Genomic_DNA"/>
</dbReference>
<comment type="subcellular location">
    <subcellularLocation>
        <location evidence="1">Periplasm</location>
    </subcellularLocation>
</comment>
<comment type="similarity">
    <text evidence="2">Belongs to the CopC family.</text>
</comment>
<dbReference type="GO" id="GO:0005507">
    <property type="term" value="F:copper ion binding"/>
    <property type="evidence" value="ECO:0007669"/>
    <property type="project" value="InterPro"/>
</dbReference>
<keyword evidence="3" id="KW-0479">Metal-binding</keyword>
<keyword evidence="4 7" id="KW-0732">Signal</keyword>
<evidence type="ECO:0000256" key="5">
    <source>
        <dbReference type="ARBA" id="ARBA00022764"/>
    </source>
</evidence>
<dbReference type="InterPro" id="IPR014755">
    <property type="entry name" value="Cu-Rt/internalin_Ig-like"/>
</dbReference>
<dbReference type="InterPro" id="IPR047685">
    <property type="entry name" value="CopC-like"/>
</dbReference>
<feature type="domain" description="CopC" evidence="8">
    <location>
        <begin position="37"/>
        <end position="132"/>
    </location>
</feature>
<keyword evidence="6" id="KW-0186">Copper</keyword>
<dbReference type="GO" id="GO:0006825">
    <property type="term" value="P:copper ion transport"/>
    <property type="evidence" value="ECO:0007669"/>
    <property type="project" value="InterPro"/>
</dbReference>
<dbReference type="OrthoDB" id="9796814at2"/>
<feature type="signal peptide" evidence="7">
    <location>
        <begin position="1"/>
        <end position="38"/>
    </location>
</feature>
<reference evidence="9 10" key="1">
    <citation type="submission" date="2018-09" db="EMBL/GenBank/DDBJ databases">
        <authorList>
            <person name="Grouzdev D.S."/>
            <person name="Krutkina M.S."/>
        </authorList>
    </citation>
    <scope>NUCLEOTIDE SEQUENCE [LARGE SCALE GENOMIC DNA]</scope>
    <source>
        <strain evidence="9 10">RmlP001</strain>
    </source>
</reference>
<organism evidence="9 10">
    <name type="scientific">Lichenibacterium ramalinae</name>
    <dbReference type="NCBI Taxonomy" id="2316527"/>
    <lineage>
        <taxon>Bacteria</taxon>
        <taxon>Pseudomonadati</taxon>
        <taxon>Pseudomonadota</taxon>
        <taxon>Alphaproteobacteria</taxon>
        <taxon>Hyphomicrobiales</taxon>
        <taxon>Lichenihabitantaceae</taxon>
        <taxon>Lichenibacterium</taxon>
    </lineage>
</organism>
<evidence type="ECO:0000256" key="6">
    <source>
        <dbReference type="ARBA" id="ARBA00023008"/>
    </source>
</evidence>
<dbReference type="GO" id="GO:0005886">
    <property type="term" value="C:plasma membrane"/>
    <property type="evidence" value="ECO:0007669"/>
    <property type="project" value="TreeGrafter"/>
</dbReference>
<dbReference type="Proteomes" id="UP000289411">
    <property type="component" value="Unassembled WGS sequence"/>
</dbReference>
<dbReference type="InterPro" id="IPR032694">
    <property type="entry name" value="CopC/D"/>
</dbReference>
<evidence type="ECO:0000256" key="3">
    <source>
        <dbReference type="ARBA" id="ARBA00022723"/>
    </source>
</evidence>
<dbReference type="Gene3D" id="2.60.40.1220">
    <property type="match status" value="1"/>
</dbReference>
<reference evidence="9 10" key="2">
    <citation type="submission" date="2019-02" db="EMBL/GenBank/DDBJ databases">
        <title>'Lichenibacterium ramalinii' gen. nov. sp. nov., 'Lichenibacterium minor' gen. nov. sp. nov.</title>
        <authorList>
            <person name="Pankratov T."/>
        </authorList>
    </citation>
    <scope>NUCLEOTIDE SEQUENCE [LARGE SCALE GENOMIC DNA]</scope>
    <source>
        <strain evidence="9 10">RmlP001</strain>
    </source>
</reference>